<dbReference type="Proteomes" id="UP000299102">
    <property type="component" value="Unassembled WGS sequence"/>
</dbReference>
<keyword evidence="2" id="KW-1185">Reference proteome</keyword>
<comment type="caution">
    <text evidence="1">The sequence shown here is derived from an EMBL/GenBank/DDBJ whole genome shotgun (WGS) entry which is preliminary data.</text>
</comment>
<proteinExistence type="predicted"/>
<dbReference type="EMBL" id="BGZK01000453">
    <property type="protein sequence ID" value="GBP44487.1"/>
    <property type="molecule type" value="Genomic_DNA"/>
</dbReference>
<gene>
    <name evidence="1" type="ORF">EVAR_39497_1</name>
</gene>
<sequence>MLMSRPPSAAAFDLAVGAVNAASFGRRARSRAALWAASSAQIAACTLHFGSHRPVNQSNLFTRPSSKWAAHERADHATPEARALRGSGGYARLGRV</sequence>
<evidence type="ECO:0000313" key="1">
    <source>
        <dbReference type="EMBL" id="GBP44487.1"/>
    </source>
</evidence>
<reference evidence="1 2" key="1">
    <citation type="journal article" date="2019" name="Commun. Biol.">
        <title>The bagworm genome reveals a unique fibroin gene that provides high tensile strength.</title>
        <authorList>
            <person name="Kono N."/>
            <person name="Nakamura H."/>
            <person name="Ohtoshi R."/>
            <person name="Tomita M."/>
            <person name="Numata K."/>
            <person name="Arakawa K."/>
        </authorList>
    </citation>
    <scope>NUCLEOTIDE SEQUENCE [LARGE SCALE GENOMIC DNA]</scope>
</reference>
<accession>A0A4C1W2Z7</accession>
<protein>
    <submittedName>
        <fullName evidence="1">Uncharacterized protein</fullName>
    </submittedName>
</protein>
<organism evidence="1 2">
    <name type="scientific">Eumeta variegata</name>
    <name type="common">Bagworm moth</name>
    <name type="synonym">Eumeta japonica</name>
    <dbReference type="NCBI Taxonomy" id="151549"/>
    <lineage>
        <taxon>Eukaryota</taxon>
        <taxon>Metazoa</taxon>
        <taxon>Ecdysozoa</taxon>
        <taxon>Arthropoda</taxon>
        <taxon>Hexapoda</taxon>
        <taxon>Insecta</taxon>
        <taxon>Pterygota</taxon>
        <taxon>Neoptera</taxon>
        <taxon>Endopterygota</taxon>
        <taxon>Lepidoptera</taxon>
        <taxon>Glossata</taxon>
        <taxon>Ditrysia</taxon>
        <taxon>Tineoidea</taxon>
        <taxon>Psychidae</taxon>
        <taxon>Oiketicinae</taxon>
        <taxon>Eumeta</taxon>
    </lineage>
</organism>
<name>A0A4C1W2Z7_EUMVA</name>
<evidence type="ECO:0000313" key="2">
    <source>
        <dbReference type="Proteomes" id="UP000299102"/>
    </source>
</evidence>
<dbReference type="AlphaFoldDB" id="A0A4C1W2Z7"/>